<feature type="signal peptide" evidence="2">
    <location>
        <begin position="1"/>
        <end position="20"/>
    </location>
</feature>
<evidence type="ECO:0000256" key="1">
    <source>
        <dbReference type="ARBA" id="ARBA00022801"/>
    </source>
</evidence>
<organism evidence="4">
    <name type="scientific">Lichtheimia ramosa</name>
    <dbReference type="NCBI Taxonomy" id="688394"/>
    <lineage>
        <taxon>Eukaryota</taxon>
        <taxon>Fungi</taxon>
        <taxon>Fungi incertae sedis</taxon>
        <taxon>Mucoromycota</taxon>
        <taxon>Mucoromycotina</taxon>
        <taxon>Mucoromycetes</taxon>
        <taxon>Mucorales</taxon>
        <taxon>Lichtheimiaceae</taxon>
        <taxon>Lichtheimia</taxon>
    </lineage>
</organism>
<dbReference type="GO" id="GO:0006629">
    <property type="term" value="P:lipid metabolic process"/>
    <property type="evidence" value="ECO:0007669"/>
    <property type="project" value="InterPro"/>
</dbReference>
<dbReference type="PANTHER" id="PTHR46640:SF3">
    <property type="entry name" value="LIPASE LIH1-RELATED"/>
    <property type="match status" value="1"/>
</dbReference>
<protein>
    <recommendedName>
        <fullName evidence="3">Fungal lipase-type domain-containing protein</fullName>
    </recommendedName>
</protein>
<feature type="domain" description="Fungal lipase-type" evidence="3">
    <location>
        <begin position="106"/>
        <end position="260"/>
    </location>
</feature>
<dbReference type="Pfam" id="PF01764">
    <property type="entry name" value="Lipase_3"/>
    <property type="match status" value="1"/>
</dbReference>
<evidence type="ECO:0000313" key="4">
    <source>
        <dbReference type="EMBL" id="CDS02922.1"/>
    </source>
</evidence>
<dbReference type="Gene3D" id="3.40.50.1820">
    <property type="entry name" value="alpha/beta hydrolase"/>
    <property type="match status" value="1"/>
</dbReference>
<keyword evidence="1" id="KW-0378">Hydrolase</keyword>
<dbReference type="InterPro" id="IPR029058">
    <property type="entry name" value="AB_hydrolase_fold"/>
</dbReference>
<proteinExistence type="predicted"/>
<evidence type="ECO:0000259" key="3">
    <source>
        <dbReference type="Pfam" id="PF01764"/>
    </source>
</evidence>
<evidence type="ECO:0000256" key="2">
    <source>
        <dbReference type="SAM" id="SignalP"/>
    </source>
</evidence>
<name>A0A077W666_9FUNG</name>
<dbReference type="SUPFAM" id="SSF53474">
    <property type="entry name" value="alpha/beta-Hydrolases"/>
    <property type="match status" value="1"/>
</dbReference>
<dbReference type="GO" id="GO:0016787">
    <property type="term" value="F:hydrolase activity"/>
    <property type="evidence" value="ECO:0007669"/>
    <property type="project" value="UniProtKB-KW"/>
</dbReference>
<sequence length="308" mass="33986">MKFTATSILAALLAATAVMAAPTSSIEKRNDDGSVHIASKDDMAIQKHYLELSYSAYCSSVIPGGDLKSCPYCDAFDDIKLIKTFKTKNYDTNAMVVRDDKRKEVVAVFRGTDSITGWIADFTVLPVSYPPVKGAYVHKGNFSDFYTLLKASIIEMCFITTGFYATYMDVADEITSVVLDQAKKYPDYNIAVTGHSLGGATSMLGAMDLYQRGVPAHKLKLYTQGGPRVGNKAFADYVLSTKIPVTRLINKMDLVPHVPHRFAGFKHPGEEYWIKSNGTTRVCANGLETRKCSDSVELFALSFYDHNK</sequence>
<accession>A0A077W666</accession>
<dbReference type="AlphaFoldDB" id="A0A077W666"/>
<dbReference type="InterPro" id="IPR002921">
    <property type="entry name" value="Fungal_lipase-type"/>
</dbReference>
<reference evidence="4" key="1">
    <citation type="journal article" date="2014" name="Genome Announc.">
        <title>De novo whole-genome sequence and genome annotation of Lichtheimia ramosa.</title>
        <authorList>
            <person name="Linde J."/>
            <person name="Schwartze V."/>
            <person name="Binder U."/>
            <person name="Lass-Florl C."/>
            <person name="Voigt K."/>
            <person name="Horn F."/>
        </authorList>
    </citation>
    <scope>NUCLEOTIDE SEQUENCE</scope>
    <source>
        <strain evidence="4">JMRC FSU:6197</strain>
    </source>
</reference>
<keyword evidence="2" id="KW-0732">Signal</keyword>
<dbReference type="EMBL" id="LK023313">
    <property type="protein sequence ID" value="CDS02922.1"/>
    <property type="molecule type" value="Genomic_DNA"/>
</dbReference>
<gene>
    <name evidence="4" type="ORF">LRAMOSA00324</name>
</gene>
<dbReference type="OrthoDB" id="438440at2759"/>
<dbReference type="InterPro" id="IPR051299">
    <property type="entry name" value="AB_hydrolase_lip/est"/>
</dbReference>
<dbReference type="CDD" id="cd00519">
    <property type="entry name" value="Lipase_3"/>
    <property type="match status" value="1"/>
</dbReference>
<feature type="chain" id="PRO_5001726077" description="Fungal lipase-type domain-containing protein" evidence="2">
    <location>
        <begin position="21"/>
        <end position="308"/>
    </location>
</feature>
<dbReference type="PANTHER" id="PTHR46640">
    <property type="entry name" value="TRIACYLGLYCEROL LIPASE, PUTATIVE (AFU_ORTHOLOGUE AFUA_6G06510)-RELATED"/>
    <property type="match status" value="1"/>
</dbReference>